<dbReference type="InterPro" id="IPR006075">
    <property type="entry name" value="Asn/Gln-tRNA_Trfase_suB/E_cat"/>
</dbReference>
<protein>
    <recommendedName>
        <fullName evidence="10">Aspartyl/glutamyl-tRNA(Asn/Gln) amidotransferase subunit B</fullName>
        <shortName evidence="10">Asp/Glu-ADT subunit B</shortName>
        <ecNumber evidence="10">6.3.5.-</ecNumber>
    </recommendedName>
</protein>
<dbReference type="NCBIfam" id="NF004014">
    <property type="entry name" value="PRK05477.1-4"/>
    <property type="match status" value="1"/>
</dbReference>
<dbReference type="SUPFAM" id="SSF89095">
    <property type="entry name" value="GatB/YqeY motif"/>
    <property type="match status" value="1"/>
</dbReference>
<dbReference type="EMBL" id="DVND01000132">
    <property type="protein sequence ID" value="HIU48707.1"/>
    <property type="molecule type" value="Genomic_DNA"/>
</dbReference>
<evidence type="ECO:0000256" key="10">
    <source>
        <dbReference type="HAMAP-Rule" id="MF_00121"/>
    </source>
</evidence>
<dbReference type="PANTHER" id="PTHR11659">
    <property type="entry name" value="GLUTAMYL-TRNA GLN AMIDOTRANSFERASE SUBUNIT B MITOCHONDRIAL AND PROKARYOTIC PET112-RELATED"/>
    <property type="match status" value="1"/>
</dbReference>
<name>A0A9D1LVI0_9FIRM</name>
<dbReference type="NCBIfam" id="NF004012">
    <property type="entry name" value="PRK05477.1-2"/>
    <property type="match status" value="1"/>
</dbReference>
<evidence type="ECO:0000259" key="11">
    <source>
        <dbReference type="SMART" id="SM00845"/>
    </source>
</evidence>
<comment type="function">
    <text evidence="7 10">Allows the formation of correctly charged Asn-tRNA(Asn) or Gln-tRNA(Gln) through the transamidation of misacylated Asp-tRNA(Asn) or Glu-tRNA(Gln) in organisms which lack either or both of asparaginyl-tRNA or glutaminyl-tRNA synthetases. The reaction takes place in the presence of glutamine and ATP through an activated phospho-Asp-tRNA(Asn) or phospho-Glu-tRNA(Gln).</text>
</comment>
<dbReference type="GO" id="GO:0006412">
    <property type="term" value="P:translation"/>
    <property type="evidence" value="ECO:0007669"/>
    <property type="project" value="UniProtKB-UniRule"/>
</dbReference>
<dbReference type="SUPFAM" id="SSF55931">
    <property type="entry name" value="Glutamine synthetase/guanido kinase"/>
    <property type="match status" value="1"/>
</dbReference>
<dbReference type="InterPro" id="IPR004413">
    <property type="entry name" value="GatB"/>
</dbReference>
<dbReference type="EC" id="6.3.5.-" evidence="10"/>
<dbReference type="InterPro" id="IPR017959">
    <property type="entry name" value="Asn/Gln-tRNA_amidoTrfase_suB/E"/>
</dbReference>
<dbReference type="Proteomes" id="UP000824111">
    <property type="component" value="Unassembled WGS sequence"/>
</dbReference>
<dbReference type="GO" id="GO:0050567">
    <property type="term" value="F:glutaminyl-tRNA synthase (glutamine-hydrolyzing) activity"/>
    <property type="evidence" value="ECO:0007669"/>
    <property type="project" value="UniProtKB-UniRule"/>
</dbReference>
<evidence type="ECO:0000256" key="6">
    <source>
        <dbReference type="ARBA" id="ARBA00022917"/>
    </source>
</evidence>
<evidence type="ECO:0000256" key="1">
    <source>
        <dbReference type="ARBA" id="ARBA00005306"/>
    </source>
</evidence>
<reference evidence="12" key="2">
    <citation type="journal article" date="2021" name="PeerJ">
        <title>Extensive microbial diversity within the chicken gut microbiome revealed by metagenomics and culture.</title>
        <authorList>
            <person name="Gilroy R."/>
            <person name="Ravi A."/>
            <person name="Getino M."/>
            <person name="Pursley I."/>
            <person name="Horton D.L."/>
            <person name="Alikhan N.F."/>
            <person name="Baker D."/>
            <person name="Gharbi K."/>
            <person name="Hall N."/>
            <person name="Watson M."/>
            <person name="Adriaenssens E.M."/>
            <person name="Foster-Nyarko E."/>
            <person name="Jarju S."/>
            <person name="Secka A."/>
            <person name="Antonio M."/>
            <person name="Oren A."/>
            <person name="Chaudhuri R.R."/>
            <person name="La Ragione R."/>
            <person name="Hildebrand F."/>
            <person name="Pallen M.J."/>
        </authorList>
    </citation>
    <scope>NUCLEOTIDE SEQUENCE</scope>
    <source>
        <strain evidence="12">ChiSjej4B22-9803</strain>
    </source>
</reference>
<evidence type="ECO:0000256" key="7">
    <source>
        <dbReference type="ARBA" id="ARBA00024799"/>
    </source>
</evidence>
<dbReference type="NCBIfam" id="TIGR00133">
    <property type="entry name" value="gatB"/>
    <property type="match status" value="1"/>
</dbReference>
<evidence type="ECO:0000256" key="5">
    <source>
        <dbReference type="ARBA" id="ARBA00022840"/>
    </source>
</evidence>
<feature type="domain" description="Asn/Gln amidotransferase" evidence="11">
    <location>
        <begin position="323"/>
        <end position="470"/>
    </location>
</feature>
<organism evidence="12 13">
    <name type="scientific">Candidatus Avimonoglobus intestinipullorum</name>
    <dbReference type="NCBI Taxonomy" id="2840699"/>
    <lineage>
        <taxon>Bacteria</taxon>
        <taxon>Bacillati</taxon>
        <taxon>Bacillota</taxon>
        <taxon>Clostridia</taxon>
        <taxon>Eubacteriales</taxon>
        <taxon>Candidatus Avimonoglobus</taxon>
    </lineage>
</organism>
<dbReference type="InterPro" id="IPR017958">
    <property type="entry name" value="Gln-tRNA_amidoTrfase_suB_CS"/>
</dbReference>
<evidence type="ECO:0000256" key="2">
    <source>
        <dbReference type="ARBA" id="ARBA00011123"/>
    </source>
</evidence>
<keyword evidence="4 10" id="KW-0547">Nucleotide-binding</keyword>
<accession>A0A9D1LVI0</accession>
<dbReference type="InterPro" id="IPR023168">
    <property type="entry name" value="GatB_Yqey_C_2"/>
</dbReference>
<comment type="catalytic activity">
    <reaction evidence="8 10">
        <text>L-aspartyl-tRNA(Asn) + L-glutamine + ATP + H2O = L-asparaginyl-tRNA(Asn) + L-glutamate + ADP + phosphate + 2 H(+)</text>
        <dbReference type="Rhea" id="RHEA:14513"/>
        <dbReference type="Rhea" id="RHEA-COMP:9674"/>
        <dbReference type="Rhea" id="RHEA-COMP:9677"/>
        <dbReference type="ChEBI" id="CHEBI:15377"/>
        <dbReference type="ChEBI" id="CHEBI:15378"/>
        <dbReference type="ChEBI" id="CHEBI:29985"/>
        <dbReference type="ChEBI" id="CHEBI:30616"/>
        <dbReference type="ChEBI" id="CHEBI:43474"/>
        <dbReference type="ChEBI" id="CHEBI:58359"/>
        <dbReference type="ChEBI" id="CHEBI:78515"/>
        <dbReference type="ChEBI" id="CHEBI:78516"/>
        <dbReference type="ChEBI" id="CHEBI:456216"/>
    </reaction>
</comment>
<dbReference type="InterPro" id="IPR014746">
    <property type="entry name" value="Gln_synth/guanido_kin_cat_dom"/>
</dbReference>
<dbReference type="FunFam" id="1.10.10.410:FF:000001">
    <property type="entry name" value="Aspartyl/glutamyl-tRNA(Asn/Gln) amidotransferase subunit B"/>
    <property type="match status" value="1"/>
</dbReference>
<dbReference type="Pfam" id="PF02934">
    <property type="entry name" value="GatB_N"/>
    <property type="match status" value="1"/>
</dbReference>
<comment type="similarity">
    <text evidence="1 10">Belongs to the GatB/GatE family. GatB subfamily.</text>
</comment>
<comment type="caution">
    <text evidence="12">The sequence shown here is derived from an EMBL/GenBank/DDBJ whole genome shotgun (WGS) entry which is preliminary data.</text>
</comment>
<dbReference type="GO" id="GO:0005524">
    <property type="term" value="F:ATP binding"/>
    <property type="evidence" value="ECO:0007669"/>
    <property type="project" value="UniProtKB-KW"/>
</dbReference>
<dbReference type="Pfam" id="PF02637">
    <property type="entry name" value="GatB_Yqey"/>
    <property type="match status" value="1"/>
</dbReference>
<sequence length="472" mass="53083">MNYVPVMGLEIHAELLTKSKIFCSCANAFGGGRNERVCPVCAGMPGTLPVLNREAVRLAVKAGLALGCHINRYSAFDRKNYFYPDLPKAYQITQFEYPLCSDGAVPAGDKTIRVSRIHMEEDAGKLTHDAKRGISYVDFNRCGVPLIEIVTAPDFRSVQEVQDFVSEAALRLKYAGVCDARLEQGSLRVDVNISLMPSGAAVFGTRAEIKNLNSLKSIGRAIAFEINRQTELLEAGMPVRQETRRFDERMGETVLMRSKEELQDYRYFPEPDIPPVMISRAEVDAIRRELPKMPLERVLEYTTRHGLTEEDARLIVQDRAFSDFYEEMVRVFPAYKIAANLMLGELNRNLNFSGKTISEVRFTPAMLARLCELSKTGRVSKNAAKEILAQMFETGEDPFAIAQDGGFLMREDIDAVRRCVENVLKRHTSLVADYKNGNRKIFGFLMGQVMREAGKGVNPQVAKEELTRQLEQ</sequence>
<dbReference type="InterPro" id="IPR003789">
    <property type="entry name" value="Asn/Gln_tRNA_amidoTrase-B-like"/>
</dbReference>
<evidence type="ECO:0000313" key="13">
    <source>
        <dbReference type="Proteomes" id="UP000824111"/>
    </source>
</evidence>
<dbReference type="HAMAP" id="MF_00121">
    <property type="entry name" value="GatB"/>
    <property type="match status" value="1"/>
</dbReference>
<comment type="subunit">
    <text evidence="2 10">Heterotrimer of A, B and C subunits.</text>
</comment>
<dbReference type="PROSITE" id="PS01234">
    <property type="entry name" value="GATB"/>
    <property type="match status" value="1"/>
</dbReference>
<dbReference type="InterPro" id="IPR018027">
    <property type="entry name" value="Asn/Gln_amidotransferase"/>
</dbReference>
<comment type="catalytic activity">
    <reaction evidence="9 10">
        <text>L-glutamyl-tRNA(Gln) + L-glutamine + ATP + H2O = L-glutaminyl-tRNA(Gln) + L-glutamate + ADP + phosphate + H(+)</text>
        <dbReference type="Rhea" id="RHEA:17521"/>
        <dbReference type="Rhea" id="RHEA-COMP:9681"/>
        <dbReference type="Rhea" id="RHEA-COMP:9684"/>
        <dbReference type="ChEBI" id="CHEBI:15377"/>
        <dbReference type="ChEBI" id="CHEBI:15378"/>
        <dbReference type="ChEBI" id="CHEBI:29985"/>
        <dbReference type="ChEBI" id="CHEBI:30616"/>
        <dbReference type="ChEBI" id="CHEBI:43474"/>
        <dbReference type="ChEBI" id="CHEBI:58359"/>
        <dbReference type="ChEBI" id="CHEBI:78520"/>
        <dbReference type="ChEBI" id="CHEBI:78521"/>
        <dbReference type="ChEBI" id="CHEBI:456216"/>
    </reaction>
</comment>
<proteinExistence type="inferred from homology"/>
<evidence type="ECO:0000256" key="4">
    <source>
        <dbReference type="ARBA" id="ARBA00022741"/>
    </source>
</evidence>
<gene>
    <name evidence="10 12" type="primary">gatB</name>
    <name evidence="12" type="ORF">IAB04_05040</name>
</gene>
<reference evidence="12" key="1">
    <citation type="submission" date="2020-10" db="EMBL/GenBank/DDBJ databases">
        <authorList>
            <person name="Gilroy R."/>
        </authorList>
    </citation>
    <scope>NUCLEOTIDE SEQUENCE</scope>
    <source>
        <strain evidence="12">ChiSjej4B22-9803</strain>
    </source>
</reference>
<evidence type="ECO:0000256" key="8">
    <source>
        <dbReference type="ARBA" id="ARBA00047380"/>
    </source>
</evidence>
<evidence type="ECO:0000256" key="9">
    <source>
        <dbReference type="ARBA" id="ARBA00047913"/>
    </source>
</evidence>
<keyword evidence="6 10" id="KW-0648">Protein biosynthesis</keyword>
<dbReference type="Gene3D" id="1.10.10.410">
    <property type="match status" value="1"/>
</dbReference>
<dbReference type="SMART" id="SM00845">
    <property type="entry name" value="GatB_Yqey"/>
    <property type="match status" value="1"/>
</dbReference>
<evidence type="ECO:0000313" key="12">
    <source>
        <dbReference type="EMBL" id="HIU48707.1"/>
    </source>
</evidence>
<keyword evidence="5 10" id="KW-0067">ATP-binding</keyword>
<dbReference type="AlphaFoldDB" id="A0A9D1LVI0"/>
<keyword evidence="3 10" id="KW-0436">Ligase</keyword>
<evidence type="ECO:0000256" key="3">
    <source>
        <dbReference type="ARBA" id="ARBA00022598"/>
    </source>
</evidence>